<comment type="caution">
    <text evidence="2">The sequence shown here is derived from an EMBL/GenBank/DDBJ whole genome shotgun (WGS) entry which is preliminary data.</text>
</comment>
<evidence type="ECO:0000313" key="3">
    <source>
        <dbReference type="Proteomes" id="UP000030832"/>
    </source>
</evidence>
<dbReference type="Proteomes" id="UP000030832">
    <property type="component" value="Unassembled WGS sequence"/>
</dbReference>
<organism evidence="2 3">
    <name type="scientific">Halalkalibacter okhensis</name>
    <dbReference type="NCBI Taxonomy" id="333138"/>
    <lineage>
        <taxon>Bacteria</taxon>
        <taxon>Bacillati</taxon>
        <taxon>Bacillota</taxon>
        <taxon>Bacilli</taxon>
        <taxon>Bacillales</taxon>
        <taxon>Bacillaceae</taxon>
        <taxon>Halalkalibacter</taxon>
    </lineage>
</organism>
<keyword evidence="1" id="KW-0472">Membrane</keyword>
<reference evidence="2 3" key="1">
    <citation type="submission" date="2014-09" db="EMBL/GenBank/DDBJ databases">
        <title>Genome sequencing and annotation of Bacillus Okhensis strain Kh10-101T.</title>
        <authorList>
            <person name="Prakash J.S."/>
        </authorList>
    </citation>
    <scope>NUCLEOTIDE SEQUENCE [LARGE SCALE GENOMIC DNA]</scope>
    <source>
        <strain evidence="3">Kh10-101T</strain>
    </source>
</reference>
<dbReference type="eggNOG" id="ENOG5030DDS">
    <property type="taxonomic scope" value="Bacteria"/>
</dbReference>
<name>A0A0B0IGJ2_9BACI</name>
<protein>
    <submittedName>
        <fullName evidence="2">Uncharacterized protein</fullName>
    </submittedName>
</protein>
<dbReference type="AlphaFoldDB" id="A0A0B0IGJ2"/>
<dbReference type="OrthoDB" id="2941313at2"/>
<dbReference type="RefSeq" id="WP_034629137.1">
    <property type="nucleotide sequence ID" value="NZ_JRJU01000013.1"/>
</dbReference>
<evidence type="ECO:0000313" key="2">
    <source>
        <dbReference type="EMBL" id="KHF39992.1"/>
    </source>
</evidence>
<keyword evidence="1" id="KW-0812">Transmembrane</keyword>
<dbReference type="EMBL" id="JRJU01000013">
    <property type="protein sequence ID" value="KHF39992.1"/>
    <property type="molecule type" value="Genomic_DNA"/>
</dbReference>
<feature type="transmembrane region" description="Helical" evidence="1">
    <location>
        <begin position="14"/>
        <end position="32"/>
    </location>
</feature>
<keyword evidence="1" id="KW-1133">Transmembrane helix</keyword>
<evidence type="ECO:0000256" key="1">
    <source>
        <dbReference type="SAM" id="Phobius"/>
    </source>
</evidence>
<feature type="transmembrane region" description="Helical" evidence="1">
    <location>
        <begin position="47"/>
        <end position="67"/>
    </location>
</feature>
<sequence>MEQKAVKVVQVDKLMYVIGIFIFGGLLLASFLDATFYIEEYSWEHLITFRVVIAATSAIYYLLVYFYHRHKG</sequence>
<proteinExistence type="predicted"/>
<keyword evidence="3" id="KW-1185">Reference proteome</keyword>
<accession>A0A0B0IGJ2</accession>
<dbReference type="STRING" id="333138.LQ50_11925"/>
<gene>
    <name evidence="2" type="ORF">LQ50_11925</name>
</gene>